<dbReference type="GeneID" id="63706340"/>
<dbReference type="PANTHER" id="PTHR11695">
    <property type="entry name" value="ALCOHOL DEHYDROGENASE RELATED"/>
    <property type="match status" value="1"/>
</dbReference>
<dbReference type="EMBL" id="LHQR01000070">
    <property type="protein sequence ID" value="KXG45560.1"/>
    <property type="molecule type" value="Genomic_DNA"/>
</dbReference>
<proteinExistence type="predicted"/>
<sequence>MATMLSINIPKHTTPDQYELGEVPSLVVERPTDILIKAQAASINPIDVKKASGATKAVLKDRSELCVPLFLTRDSDFVVLSFPYKIGYDCAGTVIETGSQVTRFKVGDEVFVRLPECHRGSMSELARSTEEFVALKPKGLSMEEAASIPLASMTALQALRGYEGDLEGKTVFIPAGLGGTGLFACQLAKNIFKAGKVITTVSTAKVPKVKELLGEGVVDEIIDYKKSDPKNVIPLRSVDFIFDTTGNAMDYLSLVREKGAIITVSILTSGDVLQNSSVMRRSPDKQDKATVPFLIRIALNIMDRIRVARASRYGVKYASIFLEPNATDLDSIREWVEAGKLKTIAGTRASFKDIQAVRDACQVVYDGKGGVGKSVIVFE</sequence>
<dbReference type="Pfam" id="PF08240">
    <property type="entry name" value="ADH_N"/>
    <property type="match status" value="1"/>
</dbReference>
<feature type="domain" description="Enoyl reductase (ER)" evidence="1">
    <location>
        <begin position="13"/>
        <end position="376"/>
    </location>
</feature>
<dbReference type="InterPro" id="IPR013154">
    <property type="entry name" value="ADH-like_N"/>
</dbReference>
<dbReference type="RefSeq" id="XP_040644096.1">
    <property type="nucleotide sequence ID" value="XM_040791040.1"/>
</dbReference>
<dbReference type="InterPro" id="IPR050700">
    <property type="entry name" value="YIM1/Zinc_Alcohol_DH_Fams"/>
</dbReference>
<dbReference type="InterPro" id="IPR020843">
    <property type="entry name" value="ER"/>
</dbReference>
<dbReference type="SUPFAM" id="SSF50129">
    <property type="entry name" value="GroES-like"/>
    <property type="match status" value="1"/>
</dbReference>
<dbReference type="Gene3D" id="3.40.50.720">
    <property type="entry name" value="NAD(P)-binding Rossmann-like Domain"/>
    <property type="match status" value="1"/>
</dbReference>
<evidence type="ECO:0000259" key="1">
    <source>
        <dbReference type="SMART" id="SM00829"/>
    </source>
</evidence>
<evidence type="ECO:0000313" key="3">
    <source>
        <dbReference type="Proteomes" id="UP000070168"/>
    </source>
</evidence>
<dbReference type="AlphaFoldDB" id="A0A135L9F2"/>
<dbReference type="OMA" id="THERGSD"/>
<comment type="caution">
    <text evidence="2">The sequence shown here is derived from an EMBL/GenBank/DDBJ whole genome shotgun (WGS) entry which is preliminary data.</text>
</comment>
<evidence type="ECO:0000313" key="2">
    <source>
        <dbReference type="EMBL" id="KXG45560.1"/>
    </source>
</evidence>
<dbReference type="PANTHER" id="PTHR11695:SF294">
    <property type="entry name" value="RETICULON-4-INTERACTING PROTEIN 1, MITOCHONDRIAL"/>
    <property type="match status" value="1"/>
</dbReference>
<dbReference type="GO" id="GO:0016491">
    <property type="term" value="F:oxidoreductase activity"/>
    <property type="evidence" value="ECO:0007669"/>
    <property type="project" value="InterPro"/>
</dbReference>
<dbReference type="STRING" id="5078.A0A135L9F2"/>
<keyword evidence="3" id="KW-1185">Reference proteome</keyword>
<dbReference type="CDD" id="cd05289">
    <property type="entry name" value="MDR_like_2"/>
    <property type="match status" value="1"/>
</dbReference>
<reference evidence="2 3" key="1">
    <citation type="journal article" date="2016" name="BMC Genomics">
        <title>Genome sequencing and secondary metabolism of the postharvest pathogen Penicillium griseofulvum.</title>
        <authorList>
            <person name="Banani H."/>
            <person name="Marcet-Houben M."/>
            <person name="Ballester A.R."/>
            <person name="Abbruscato P."/>
            <person name="Gonzalez-Candelas L."/>
            <person name="Gabaldon T."/>
            <person name="Spadaro D."/>
        </authorList>
    </citation>
    <scope>NUCLEOTIDE SEQUENCE [LARGE SCALE GENOMIC DNA]</scope>
    <source>
        <strain evidence="2 3">PG3</strain>
    </source>
</reference>
<gene>
    <name evidence="2" type="ORF">PGRI_033270</name>
</gene>
<dbReference type="SMART" id="SM00829">
    <property type="entry name" value="PKS_ER"/>
    <property type="match status" value="1"/>
</dbReference>
<organism evidence="2 3">
    <name type="scientific">Penicillium patulum</name>
    <name type="common">Penicillium griseofulvum</name>
    <dbReference type="NCBI Taxonomy" id="5078"/>
    <lineage>
        <taxon>Eukaryota</taxon>
        <taxon>Fungi</taxon>
        <taxon>Dikarya</taxon>
        <taxon>Ascomycota</taxon>
        <taxon>Pezizomycotina</taxon>
        <taxon>Eurotiomycetes</taxon>
        <taxon>Eurotiomycetidae</taxon>
        <taxon>Eurotiales</taxon>
        <taxon>Aspergillaceae</taxon>
        <taxon>Penicillium</taxon>
    </lineage>
</organism>
<dbReference type="Gene3D" id="3.90.180.10">
    <property type="entry name" value="Medium-chain alcohol dehydrogenases, catalytic domain"/>
    <property type="match status" value="1"/>
</dbReference>
<name>A0A135L9F2_PENPA</name>
<dbReference type="InterPro" id="IPR013149">
    <property type="entry name" value="ADH-like_C"/>
</dbReference>
<dbReference type="GO" id="GO:0005739">
    <property type="term" value="C:mitochondrion"/>
    <property type="evidence" value="ECO:0007669"/>
    <property type="project" value="TreeGrafter"/>
</dbReference>
<dbReference type="OrthoDB" id="191139at2759"/>
<dbReference type="InterPro" id="IPR036291">
    <property type="entry name" value="NAD(P)-bd_dom_sf"/>
</dbReference>
<protein>
    <submittedName>
        <fullName evidence="2">Polyketide synthase, enoylreductase</fullName>
    </submittedName>
</protein>
<dbReference type="SUPFAM" id="SSF51735">
    <property type="entry name" value="NAD(P)-binding Rossmann-fold domains"/>
    <property type="match status" value="1"/>
</dbReference>
<dbReference type="Proteomes" id="UP000070168">
    <property type="component" value="Unassembled WGS sequence"/>
</dbReference>
<accession>A0A135L9F2</accession>
<dbReference type="InterPro" id="IPR011032">
    <property type="entry name" value="GroES-like_sf"/>
</dbReference>
<dbReference type="Pfam" id="PF00107">
    <property type="entry name" value="ADH_zinc_N"/>
    <property type="match status" value="1"/>
</dbReference>